<evidence type="ECO:0000256" key="1">
    <source>
        <dbReference type="SAM" id="Phobius"/>
    </source>
</evidence>
<dbReference type="AlphaFoldDB" id="A0A0E9UWJ3"/>
<accession>A0A0E9UWJ3</accession>
<evidence type="ECO:0000313" key="2">
    <source>
        <dbReference type="EMBL" id="JAH70126.1"/>
    </source>
</evidence>
<reference evidence="2" key="2">
    <citation type="journal article" date="2015" name="Fish Shellfish Immunol.">
        <title>Early steps in the European eel (Anguilla anguilla)-Vibrio vulnificus interaction in the gills: Role of the RtxA13 toxin.</title>
        <authorList>
            <person name="Callol A."/>
            <person name="Pajuelo D."/>
            <person name="Ebbesson L."/>
            <person name="Teles M."/>
            <person name="MacKenzie S."/>
            <person name="Amaro C."/>
        </authorList>
    </citation>
    <scope>NUCLEOTIDE SEQUENCE</scope>
</reference>
<proteinExistence type="predicted"/>
<organism evidence="2">
    <name type="scientific">Anguilla anguilla</name>
    <name type="common">European freshwater eel</name>
    <name type="synonym">Muraena anguilla</name>
    <dbReference type="NCBI Taxonomy" id="7936"/>
    <lineage>
        <taxon>Eukaryota</taxon>
        <taxon>Metazoa</taxon>
        <taxon>Chordata</taxon>
        <taxon>Craniata</taxon>
        <taxon>Vertebrata</taxon>
        <taxon>Euteleostomi</taxon>
        <taxon>Actinopterygii</taxon>
        <taxon>Neopterygii</taxon>
        <taxon>Teleostei</taxon>
        <taxon>Anguilliformes</taxon>
        <taxon>Anguillidae</taxon>
        <taxon>Anguilla</taxon>
    </lineage>
</organism>
<keyword evidence="1" id="KW-0472">Membrane</keyword>
<feature type="transmembrane region" description="Helical" evidence="1">
    <location>
        <begin position="18"/>
        <end position="40"/>
    </location>
</feature>
<reference evidence="2" key="1">
    <citation type="submission" date="2014-11" db="EMBL/GenBank/DDBJ databases">
        <authorList>
            <person name="Amaro Gonzalez C."/>
        </authorList>
    </citation>
    <scope>NUCLEOTIDE SEQUENCE</scope>
</reference>
<sequence>MFLDKERLLVWPCFNNVLLSYCYSIFVPGTEFRFVLVLIFL</sequence>
<keyword evidence="1" id="KW-1133">Transmembrane helix</keyword>
<dbReference type="EMBL" id="GBXM01038451">
    <property type="protein sequence ID" value="JAH70126.1"/>
    <property type="molecule type" value="Transcribed_RNA"/>
</dbReference>
<keyword evidence="1" id="KW-0812">Transmembrane</keyword>
<name>A0A0E9UWJ3_ANGAN</name>
<protein>
    <submittedName>
        <fullName evidence="2">Uncharacterized protein</fullName>
    </submittedName>
</protein>